<sequence>MSDKKETLREEIERRRREIEELSRKNRGGDRGPGSYHRRDTTKMQAPEPWPEPPEDEEENSRGER</sequence>
<dbReference type="AlphaFoldDB" id="A0A450S0E9"/>
<gene>
    <name evidence="2" type="ORF">BECKDK2373B_GA0170837_100857</name>
</gene>
<accession>A0A450S0E9</accession>
<protein>
    <submittedName>
        <fullName evidence="2">Uncharacterized protein</fullName>
    </submittedName>
</protein>
<feature type="compositionally biased region" description="Basic and acidic residues" evidence="1">
    <location>
        <begin position="18"/>
        <end position="30"/>
    </location>
</feature>
<evidence type="ECO:0000313" key="2">
    <source>
        <dbReference type="EMBL" id="VFJ44932.1"/>
    </source>
</evidence>
<organism evidence="2">
    <name type="scientific">Candidatus Kentrum sp. DK</name>
    <dbReference type="NCBI Taxonomy" id="2126562"/>
    <lineage>
        <taxon>Bacteria</taxon>
        <taxon>Pseudomonadati</taxon>
        <taxon>Pseudomonadota</taxon>
        <taxon>Gammaproteobacteria</taxon>
        <taxon>Candidatus Kentrum</taxon>
    </lineage>
</organism>
<feature type="region of interest" description="Disordered" evidence="1">
    <location>
        <begin position="18"/>
        <end position="65"/>
    </location>
</feature>
<evidence type="ECO:0000256" key="1">
    <source>
        <dbReference type="SAM" id="MobiDB-lite"/>
    </source>
</evidence>
<proteinExistence type="predicted"/>
<name>A0A450S0E9_9GAMM</name>
<reference evidence="2" key="1">
    <citation type="submission" date="2019-02" db="EMBL/GenBank/DDBJ databases">
        <authorList>
            <person name="Gruber-Vodicka R. H."/>
            <person name="Seah K. B. B."/>
        </authorList>
    </citation>
    <scope>NUCLEOTIDE SEQUENCE</scope>
    <source>
        <strain evidence="2">BECK_DK47</strain>
    </source>
</reference>
<dbReference type="EMBL" id="CAADEX010000008">
    <property type="protein sequence ID" value="VFJ44932.1"/>
    <property type="molecule type" value="Genomic_DNA"/>
</dbReference>